<name>X6M5R5_RETFI</name>
<feature type="coiled-coil region" evidence="1">
    <location>
        <begin position="356"/>
        <end position="390"/>
    </location>
</feature>
<organism evidence="3 4">
    <name type="scientific">Reticulomyxa filosa</name>
    <dbReference type="NCBI Taxonomy" id="46433"/>
    <lineage>
        <taxon>Eukaryota</taxon>
        <taxon>Sar</taxon>
        <taxon>Rhizaria</taxon>
        <taxon>Retaria</taxon>
        <taxon>Foraminifera</taxon>
        <taxon>Monothalamids</taxon>
        <taxon>Reticulomyxidae</taxon>
        <taxon>Reticulomyxa</taxon>
    </lineage>
</organism>
<feature type="coiled-coil region" evidence="1">
    <location>
        <begin position="219"/>
        <end position="260"/>
    </location>
</feature>
<dbReference type="Proteomes" id="UP000023152">
    <property type="component" value="Unassembled WGS sequence"/>
</dbReference>
<feature type="coiled-coil region" evidence="1">
    <location>
        <begin position="147"/>
        <end position="174"/>
    </location>
</feature>
<protein>
    <submittedName>
        <fullName evidence="3">Uncharacterized protein</fullName>
    </submittedName>
</protein>
<accession>X6M5R5</accession>
<gene>
    <name evidence="3" type="ORF">RFI_28116</name>
</gene>
<evidence type="ECO:0000256" key="1">
    <source>
        <dbReference type="SAM" id="Coils"/>
    </source>
</evidence>
<dbReference type="EMBL" id="ASPP01024184">
    <property type="protein sequence ID" value="ETO09269.1"/>
    <property type="molecule type" value="Genomic_DNA"/>
</dbReference>
<evidence type="ECO:0000256" key="2">
    <source>
        <dbReference type="SAM" id="MobiDB-lite"/>
    </source>
</evidence>
<dbReference type="AlphaFoldDB" id="X6M5R5"/>
<evidence type="ECO:0000313" key="4">
    <source>
        <dbReference type="Proteomes" id="UP000023152"/>
    </source>
</evidence>
<comment type="caution">
    <text evidence="3">The sequence shown here is derived from an EMBL/GenBank/DDBJ whole genome shotgun (WGS) entry which is preliminary data.</text>
</comment>
<keyword evidence="4" id="KW-1185">Reference proteome</keyword>
<feature type="region of interest" description="Disordered" evidence="2">
    <location>
        <begin position="429"/>
        <end position="456"/>
    </location>
</feature>
<proteinExistence type="predicted"/>
<feature type="compositionally biased region" description="Basic and acidic residues" evidence="2">
    <location>
        <begin position="439"/>
        <end position="456"/>
    </location>
</feature>
<sequence>MNFFFFSKVASIKQRKGEDINVNKKKKKKKKKKKECSYKNKLRTLNQKLKEQSRLIRKLKFHNHVQMASIGPFSGIGVNPFLYYPEMATNMDSSLINGNKAHMKSEDPSATHSNSVHHRNWQIDTSFLHDHLDQDPNDTDHSYKTQFQKERKKRKEKEQIIAQLQSQLTQQTQVITSFFFFFFFFLKKKKNGKAIIRNVQIEKMQIEQKQMATHMLPQYSNVIEENQAWQQSYQQLQAKLDKLREQVHAFIEKYPQFEEDLSVSDSQTRSHLQSQSQPQLQLHSLSIGRVVNTPALATPHHVSGLTEFAQTTAASSGVITDKPTSIEECWNVIDHLKSEIKKFKKNDKKDLNDIIMSLLQESQVKLQDEAQRLQDSSQSIKRTIDELQHAIVECKNIRTLVPLSKSSESGSNEMNSKTHTKPLIRSLFKWGKSKSSSKSMDHDETEEKKTDPILLV</sequence>
<reference evidence="3 4" key="1">
    <citation type="journal article" date="2013" name="Curr. Biol.">
        <title>The Genome of the Foraminiferan Reticulomyxa filosa.</title>
        <authorList>
            <person name="Glockner G."/>
            <person name="Hulsmann N."/>
            <person name="Schleicher M."/>
            <person name="Noegel A.A."/>
            <person name="Eichinger L."/>
            <person name="Gallinger C."/>
            <person name="Pawlowski J."/>
            <person name="Sierra R."/>
            <person name="Euteneuer U."/>
            <person name="Pillet L."/>
            <person name="Moustafa A."/>
            <person name="Platzer M."/>
            <person name="Groth M."/>
            <person name="Szafranski K."/>
            <person name="Schliwa M."/>
        </authorList>
    </citation>
    <scope>NUCLEOTIDE SEQUENCE [LARGE SCALE GENOMIC DNA]</scope>
</reference>
<evidence type="ECO:0000313" key="3">
    <source>
        <dbReference type="EMBL" id="ETO09269.1"/>
    </source>
</evidence>
<keyword evidence="1" id="KW-0175">Coiled coil</keyword>